<evidence type="ECO:0000256" key="9">
    <source>
        <dbReference type="SAM" id="MobiDB-lite"/>
    </source>
</evidence>
<dbReference type="InterPro" id="IPR013783">
    <property type="entry name" value="Ig-like_fold"/>
</dbReference>
<feature type="transmembrane region" description="Helical" evidence="10">
    <location>
        <begin position="178"/>
        <end position="197"/>
    </location>
</feature>
<organism evidence="13 14">
    <name type="scientific">Glycomyces endophyticus</name>
    <dbReference type="NCBI Taxonomy" id="480996"/>
    <lineage>
        <taxon>Bacteria</taxon>
        <taxon>Bacillati</taxon>
        <taxon>Actinomycetota</taxon>
        <taxon>Actinomycetes</taxon>
        <taxon>Glycomycetales</taxon>
        <taxon>Glycomycetaceae</taxon>
        <taxon>Glycomyces</taxon>
    </lineage>
</organism>
<evidence type="ECO:0000256" key="4">
    <source>
        <dbReference type="ARBA" id="ARBA00022692"/>
    </source>
</evidence>
<comment type="similarity">
    <text evidence="8">Belongs to the binding-protein-dependent transport system permease family. LivHM subfamily.</text>
</comment>
<evidence type="ECO:0000256" key="1">
    <source>
        <dbReference type="ARBA" id="ARBA00004651"/>
    </source>
</evidence>
<reference evidence="13 14" key="1">
    <citation type="journal article" date="2019" name="Int. J. Syst. Evol. Microbiol.">
        <title>The Global Catalogue of Microorganisms (GCM) 10K type strain sequencing project: providing services to taxonomists for standard genome sequencing and annotation.</title>
        <authorList>
            <consortium name="The Broad Institute Genomics Platform"/>
            <consortium name="The Broad Institute Genome Sequencing Center for Infectious Disease"/>
            <person name="Wu L."/>
            <person name="Ma J."/>
        </authorList>
    </citation>
    <scope>NUCLEOTIDE SEQUENCE [LARGE SCALE GENOMIC DNA]</scope>
    <source>
        <strain evidence="13 14">JCM 16001</strain>
    </source>
</reference>
<feature type="signal peptide" evidence="11">
    <location>
        <begin position="1"/>
        <end position="22"/>
    </location>
</feature>
<sequence length="459" mass="47282">MLLSAALAGLLLCLGVSSSASAQEALGVHGTLDDQQEQPVPGVSITVTDANGTEIATVVTAEDGTWAVPLEAEGDYVVALDESTLPEGLVVRNCKPQLEVTVTGDRTALFPLDTQVDGCTPGESPGGGTPSETESGGEPGEESSEGDDGAAEDAAADEVSEVEGEGGATRAISLLVSGLHFGLMIALAAVGLSMVFGTTGLTNFAHGDLVTFGGVMALLFNVTFGVPVWLAAIAAVVLGAAFGWAQDWGLWSPLRRRGTGLVSMMIISIGVALLIRNATLFFIGGERLRYTEYVGQTPWDFGWLVITPKEVVTGLIALAVCILVGLALVFTRLGKATRAVADNPSLAASTGIDVNKVVRLVWTIGGALAAMSGVFLSISDGVKFDMGQHLLLLVFAAVVLGGLGTAFGAFVGAMLIGVFVQMSTLVVAPELKYVGALAVLIIIMLTRPQGILGRRERIG</sequence>
<feature type="transmembrane region" description="Helical" evidence="10">
    <location>
        <begin position="311"/>
        <end position="330"/>
    </location>
</feature>
<feature type="chain" id="PRO_5046648784" description="SpaA-like prealbumin fold domain-containing protein" evidence="11">
    <location>
        <begin position="23"/>
        <end position="459"/>
    </location>
</feature>
<feature type="compositionally biased region" description="Acidic residues" evidence="9">
    <location>
        <begin position="139"/>
        <end position="164"/>
    </location>
</feature>
<feature type="transmembrane region" description="Helical" evidence="10">
    <location>
        <begin position="262"/>
        <end position="283"/>
    </location>
</feature>
<dbReference type="PANTHER" id="PTHR11795">
    <property type="entry name" value="BRANCHED-CHAIN AMINO ACID TRANSPORT SYSTEM PERMEASE PROTEIN LIVH"/>
    <property type="match status" value="1"/>
</dbReference>
<evidence type="ECO:0000256" key="5">
    <source>
        <dbReference type="ARBA" id="ARBA00022970"/>
    </source>
</evidence>
<evidence type="ECO:0000313" key="14">
    <source>
        <dbReference type="Proteomes" id="UP001499851"/>
    </source>
</evidence>
<evidence type="ECO:0000256" key="10">
    <source>
        <dbReference type="SAM" id="Phobius"/>
    </source>
</evidence>
<keyword evidence="6 10" id="KW-1133">Transmembrane helix</keyword>
<keyword evidence="3" id="KW-1003">Cell membrane</keyword>
<keyword evidence="5" id="KW-0029">Amino-acid transport</keyword>
<dbReference type="Pfam" id="PF02653">
    <property type="entry name" value="BPD_transp_2"/>
    <property type="match status" value="1"/>
</dbReference>
<keyword evidence="2" id="KW-0813">Transport</keyword>
<keyword evidence="11" id="KW-0732">Signal</keyword>
<dbReference type="Pfam" id="PF17802">
    <property type="entry name" value="SpaA"/>
    <property type="match status" value="1"/>
</dbReference>
<evidence type="ECO:0000256" key="7">
    <source>
        <dbReference type="ARBA" id="ARBA00023136"/>
    </source>
</evidence>
<evidence type="ECO:0000313" key="13">
    <source>
        <dbReference type="EMBL" id="GAA1674834.1"/>
    </source>
</evidence>
<dbReference type="EMBL" id="BAAAQF010000006">
    <property type="protein sequence ID" value="GAA1674834.1"/>
    <property type="molecule type" value="Genomic_DNA"/>
</dbReference>
<feature type="domain" description="SpaA-like prealbumin fold" evidence="12">
    <location>
        <begin position="33"/>
        <end position="103"/>
    </location>
</feature>
<evidence type="ECO:0000256" key="6">
    <source>
        <dbReference type="ARBA" id="ARBA00022989"/>
    </source>
</evidence>
<dbReference type="Gene3D" id="2.60.40.10">
    <property type="entry name" value="Immunoglobulins"/>
    <property type="match status" value="1"/>
</dbReference>
<evidence type="ECO:0000256" key="11">
    <source>
        <dbReference type="SAM" id="SignalP"/>
    </source>
</evidence>
<protein>
    <recommendedName>
        <fullName evidence="12">SpaA-like prealbumin fold domain-containing protein</fullName>
    </recommendedName>
</protein>
<gene>
    <name evidence="13" type="ORF">GCM10009830_21650</name>
</gene>
<evidence type="ECO:0000256" key="3">
    <source>
        <dbReference type="ARBA" id="ARBA00022475"/>
    </source>
</evidence>
<name>A0ABN2GQ02_9ACTN</name>
<dbReference type="InterPro" id="IPR008969">
    <property type="entry name" value="CarboxyPept-like_regulatory"/>
</dbReference>
<evidence type="ECO:0000259" key="12">
    <source>
        <dbReference type="Pfam" id="PF17802"/>
    </source>
</evidence>
<dbReference type="InterPro" id="IPR001851">
    <property type="entry name" value="ABC_transp_permease"/>
</dbReference>
<feature type="transmembrane region" description="Helical" evidence="10">
    <location>
        <begin position="360"/>
        <end position="378"/>
    </location>
</feature>
<dbReference type="InterPro" id="IPR041033">
    <property type="entry name" value="SpaA_PFL_dom_1"/>
</dbReference>
<feature type="transmembrane region" description="Helical" evidence="10">
    <location>
        <begin position="390"/>
        <end position="419"/>
    </location>
</feature>
<feature type="transmembrane region" description="Helical" evidence="10">
    <location>
        <begin position="431"/>
        <end position="447"/>
    </location>
</feature>
<proteinExistence type="inferred from homology"/>
<feature type="transmembrane region" description="Helical" evidence="10">
    <location>
        <begin position="209"/>
        <end position="242"/>
    </location>
</feature>
<dbReference type="CDD" id="cd06582">
    <property type="entry name" value="TM_PBP1_LivH_like"/>
    <property type="match status" value="1"/>
</dbReference>
<feature type="region of interest" description="Disordered" evidence="9">
    <location>
        <begin position="111"/>
        <end position="164"/>
    </location>
</feature>
<comment type="caution">
    <text evidence="13">The sequence shown here is derived from an EMBL/GenBank/DDBJ whole genome shotgun (WGS) entry which is preliminary data.</text>
</comment>
<evidence type="ECO:0000256" key="2">
    <source>
        <dbReference type="ARBA" id="ARBA00022448"/>
    </source>
</evidence>
<keyword evidence="14" id="KW-1185">Reference proteome</keyword>
<keyword evidence="4 10" id="KW-0812">Transmembrane</keyword>
<dbReference type="PANTHER" id="PTHR11795:SF445">
    <property type="entry name" value="AMINO ACID ABC TRANSPORTER PERMEASE PROTEIN"/>
    <property type="match status" value="1"/>
</dbReference>
<dbReference type="Proteomes" id="UP001499851">
    <property type="component" value="Unassembled WGS sequence"/>
</dbReference>
<accession>A0ABN2GQ02</accession>
<evidence type="ECO:0000256" key="8">
    <source>
        <dbReference type="ARBA" id="ARBA00037998"/>
    </source>
</evidence>
<comment type="subcellular location">
    <subcellularLocation>
        <location evidence="1">Cell membrane</location>
        <topology evidence="1">Multi-pass membrane protein</topology>
    </subcellularLocation>
</comment>
<keyword evidence="7 10" id="KW-0472">Membrane</keyword>
<dbReference type="SUPFAM" id="SSF49464">
    <property type="entry name" value="Carboxypeptidase regulatory domain-like"/>
    <property type="match status" value="1"/>
</dbReference>
<dbReference type="InterPro" id="IPR052157">
    <property type="entry name" value="BCAA_transport_permease"/>
</dbReference>